<evidence type="ECO:0000313" key="2">
    <source>
        <dbReference type="Proteomes" id="UP000634136"/>
    </source>
</evidence>
<evidence type="ECO:0000313" key="1">
    <source>
        <dbReference type="EMBL" id="KAF7839673.1"/>
    </source>
</evidence>
<sequence length="38" mass="4491">MRASGRLQLFRPKKEPLGLENESFWKGLFRPQKESLES</sequence>
<proteinExistence type="predicted"/>
<comment type="caution">
    <text evidence="1">The sequence shown here is derived from an EMBL/GenBank/DDBJ whole genome shotgun (WGS) entry which is preliminary data.</text>
</comment>
<organism evidence="1 2">
    <name type="scientific">Senna tora</name>
    <dbReference type="NCBI Taxonomy" id="362788"/>
    <lineage>
        <taxon>Eukaryota</taxon>
        <taxon>Viridiplantae</taxon>
        <taxon>Streptophyta</taxon>
        <taxon>Embryophyta</taxon>
        <taxon>Tracheophyta</taxon>
        <taxon>Spermatophyta</taxon>
        <taxon>Magnoliopsida</taxon>
        <taxon>eudicotyledons</taxon>
        <taxon>Gunneridae</taxon>
        <taxon>Pentapetalae</taxon>
        <taxon>rosids</taxon>
        <taxon>fabids</taxon>
        <taxon>Fabales</taxon>
        <taxon>Fabaceae</taxon>
        <taxon>Caesalpinioideae</taxon>
        <taxon>Cassia clade</taxon>
        <taxon>Senna</taxon>
    </lineage>
</organism>
<name>A0A834X877_9FABA</name>
<protein>
    <submittedName>
        <fullName evidence="1">Uncharacterized protein</fullName>
    </submittedName>
</protein>
<accession>A0A834X877</accession>
<dbReference type="Proteomes" id="UP000634136">
    <property type="component" value="Unassembled WGS sequence"/>
</dbReference>
<gene>
    <name evidence="1" type="ORF">G2W53_008155</name>
</gene>
<dbReference type="EMBL" id="JAAIUW010000003">
    <property type="protein sequence ID" value="KAF7839673.1"/>
    <property type="molecule type" value="Genomic_DNA"/>
</dbReference>
<reference evidence="1" key="1">
    <citation type="submission" date="2020-09" db="EMBL/GenBank/DDBJ databases">
        <title>Genome-Enabled Discovery of Anthraquinone Biosynthesis in Senna tora.</title>
        <authorList>
            <person name="Kang S.-H."/>
            <person name="Pandey R.P."/>
            <person name="Lee C.-M."/>
            <person name="Sim J.-S."/>
            <person name="Jeong J.-T."/>
            <person name="Choi B.-S."/>
            <person name="Jung M."/>
            <person name="Ginzburg D."/>
            <person name="Zhao K."/>
            <person name="Won S.Y."/>
            <person name="Oh T.-J."/>
            <person name="Yu Y."/>
            <person name="Kim N.-H."/>
            <person name="Lee O.R."/>
            <person name="Lee T.-H."/>
            <person name="Bashyal P."/>
            <person name="Kim T.-S."/>
            <person name="Lee W.-H."/>
            <person name="Kawkins C."/>
            <person name="Kim C.-K."/>
            <person name="Kim J.S."/>
            <person name="Ahn B.O."/>
            <person name="Rhee S.Y."/>
            <person name="Sohng J.K."/>
        </authorList>
    </citation>
    <scope>NUCLEOTIDE SEQUENCE</scope>
    <source>
        <tissue evidence="1">Leaf</tissue>
    </source>
</reference>
<dbReference type="AlphaFoldDB" id="A0A834X877"/>
<keyword evidence="2" id="KW-1185">Reference proteome</keyword>